<protein>
    <submittedName>
        <fullName evidence="2">Uncharacterized protein</fullName>
    </submittedName>
</protein>
<dbReference type="AlphaFoldDB" id="A0A1I1T3N9"/>
<accession>A0A1I1T3N9</accession>
<evidence type="ECO:0000256" key="1">
    <source>
        <dbReference type="SAM" id="MobiDB-lite"/>
    </source>
</evidence>
<keyword evidence="3" id="KW-1185">Reference proteome</keyword>
<dbReference type="RefSeq" id="WP_100792708.1">
    <property type="nucleotide sequence ID" value="NZ_FOMX01000002.1"/>
</dbReference>
<gene>
    <name evidence="2" type="ORF">SAMN02745121_00468</name>
</gene>
<dbReference type="Proteomes" id="UP000199400">
    <property type="component" value="Unassembled WGS sequence"/>
</dbReference>
<feature type="compositionally biased region" description="Basic and acidic residues" evidence="1">
    <location>
        <begin position="125"/>
        <end position="147"/>
    </location>
</feature>
<proteinExistence type="predicted"/>
<dbReference type="STRING" id="54.SAMN02745121_00468"/>
<evidence type="ECO:0000313" key="2">
    <source>
        <dbReference type="EMBL" id="SFD53264.1"/>
    </source>
</evidence>
<dbReference type="EMBL" id="FOMX01000002">
    <property type="protein sequence ID" value="SFD53264.1"/>
    <property type="molecule type" value="Genomic_DNA"/>
</dbReference>
<name>A0A1I1T3N9_9BACT</name>
<organism evidence="2 3">
    <name type="scientific">Nannocystis exedens</name>
    <dbReference type="NCBI Taxonomy" id="54"/>
    <lineage>
        <taxon>Bacteria</taxon>
        <taxon>Pseudomonadati</taxon>
        <taxon>Myxococcota</taxon>
        <taxon>Polyangia</taxon>
        <taxon>Nannocystales</taxon>
        <taxon>Nannocystaceae</taxon>
        <taxon>Nannocystis</taxon>
    </lineage>
</organism>
<evidence type="ECO:0000313" key="3">
    <source>
        <dbReference type="Proteomes" id="UP000199400"/>
    </source>
</evidence>
<sequence length="334" mass="33331">MTPAELARLFDLPAEAGARAQAARAAQFGRRVAVRGVTPHPTPAVAALLRGGGPALVDLPSWSEEHVAQVMAVATGPEGQVGTSRSEGPGTNGQGARAMSDAAGPGGHGASHRSEGAEGAAATRADGDAASRDFGRRSPTEAREGTRGSDAGASADSEHPVGGDASGGASEPGGDASGGASEPGGDASGDPGWPEPGALRAGDRLVLQVDRARLAAYFAYLERLAAAAPEGLSVAPFCALPGGLMRLHLIAAARVALPGRVRVEARHDLLGIRLAQVALGFGADTLAGPLAQARKLPLAGVPRPDEATPAGLAALIERAGLEPVLDDMTSETLP</sequence>
<reference evidence="3" key="1">
    <citation type="submission" date="2016-10" db="EMBL/GenBank/DDBJ databases">
        <authorList>
            <person name="Varghese N."/>
            <person name="Submissions S."/>
        </authorList>
    </citation>
    <scope>NUCLEOTIDE SEQUENCE [LARGE SCALE GENOMIC DNA]</scope>
    <source>
        <strain evidence="3">ATCC 25963</strain>
    </source>
</reference>
<feature type="region of interest" description="Disordered" evidence="1">
    <location>
        <begin position="76"/>
        <end position="197"/>
    </location>
</feature>